<evidence type="ECO:0000313" key="1">
    <source>
        <dbReference type="EMBL" id="TJY65822.1"/>
    </source>
</evidence>
<protein>
    <submittedName>
        <fullName evidence="1">Uncharacterized protein</fullName>
    </submittedName>
</protein>
<evidence type="ECO:0000313" key="2">
    <source>
        <dbReference type="Proteomes" id="UP000309872"/>
    </source>
</evidence>
<keyword evidence="2" id="KW-1185">Reference proteome</keyword>
<name>A0A4U0H657_9SPHI</name>
<accession>A0A4U0H657</accession>
<organism evidence="1 2">
    <name type="scientific">Sphingobacterium alkalisoli</name>
    <dbReference type="NCBI Taxonomy" id="1874115"/>
    <lineage>
        <taxon>Bacteria</taxon>
        <taxon>Pseudomonadati</taxon>
        <taxon>Bacteroidota</taxon>
        <taxon>Sphingobacteriia</taxon>
        <taxon>Sphingobacteriales</taxon>
        <taxon>Sphingobacteriaceae</taxon>
        <taxon>Sphingobacterium</taxon>
    </lineage>
</organism>
<dbReference type="Proteomes" id="UP000309872">
    <property type="component" value="Unassembled WGS sequence"/>
</dbReference>
<sequence>MELAGFKRINNVVLKSLDINDLRIIKELSFIGKIYFRFKQSNANSICIHLPFFSKQNIKYFEKYIKYFDHAINMQNQSEPIGLDECFLINFFDDKNEIFKFNETFDNVSKWGDANNYCYTTVDAFTPVFYSNGENELSYIKNNLPLYQAMREVDVVKDVVKINLDVKNIYVQEYDKSLECFKNGLFSDFRLESTGDTDYLNEIYEEIHGQNVMLQISVKYPYFSNINSHFIRDDINNLQVTFNNRFTIRDAKAISSNDLIVLPNELFEWEKPLIDANPYFEIVQTNAGGRIRELLTDVLEGWKNLDVNKYQYPFPKYFFLLICKEEPISFWISNFKKSYPFIFDKPIYHLLSELFNLIYELDWSRTLSKVDEKINFIFPDLDNNSTKSRILREPFGVFKQYHSKLKAYTSFSSEIKEDKMNYVLNNFDINYLINNALVDRKKIVKVVIPDFLYYNINPFGLYQLYNYQFLSYFTDIRQRIFPEITPYRADCESYKSKLLSKSREDLKKYVKSISVEEKSNVNVDKFDVITFDEILDEVEETEKVKILRRNINENSIKVTGNLNGEIVSFDSESLVYILRNNFLKIKAVEILENDLYLNIKKIKVSMKNAFLIQLEAIPESVKYFNYNLYRKGDAFKKLKRIGLKITGEDYFNKTYISNVREFDIENFKLPRKQDRGLICEFLNIASSEMQIAYVAKYKNNVELKRLYSEIIDLIIDEGYIDIVRSDIVTNRIVKILDDSSLDISEEYNLEEFANNIVDGILDKLTDFLEPITNLKHEIKSYK</sequence>
<dbReference type="RefSeq" id="WP_136820951.1">
    <property type="nucleotide sequence ID" value="NZ_BMJX01000003.1"/>
</dbReference>
<gene>
    <name evidence="1" type="ORF">FAZ19_11935</name>
</gene>
<proteinExistence type="predicted"/>
<reference evidence="1 2" key="1">
    <citation type="submission" date="2019-04" db="EMBL/GenBank/DDBJ databases">
        <title>Sphingobacterium olei sp. nov., isolated from oil-contaminated soil.</title>
        <authorList>
            <person name="Liu B."/>
        </authorList>
    </citation>
    <scope>NUCLEOTIDE SEQUENCE [LARGE SCALE GENOMIC DNA]</scope>
    <source>
        <strain evidence="1 2">Y3L14</strain>
    </source>
</reference>
<comment type="caution">
    <text evidence="1">The sequence shown here is derived from an EMBL/GenBank/DDBJ whole genome shotgun (WGS) entry which is preliminary data.</text>
</comment>
<dbReference type="EMBL" id="SUKA01000003">
    <property type="protein sequence ID" value="TJY65822.1"/>
    <property type="molecule type" value="Genomic_DNA"/>
</dbReference>
<dbReference type="OrthoDB" id="1285048at2"/>
<dbReference type="AlphaFoldDB" id="A0A4U0H657"/>